<reference evidence="1 2" key="1">
    <citation type="journal article" date="2015" name="Int. J. Syst. Evol. Microbiol.">
        <title>M ethanocaldococcus bathoardescens sp. nov., a hyperthermophilic methanogen isolated from a volcanically active deep-sea hydrothermal vent.</title>
        <authorList>
            <person name="Stewart L.C."/>
            <person name="Jung J.H."/>
            <person name="Kim Y.T."/>
            <person name="Kwon S.W."/>
            <person name="Park C.S."/>
            <person name="Holden J.F."/>
        </authorList>
    </citation>
    <scope>NUCLEOTIDE SEQUENCE [LARGE SCALE GENOMIC DNA]</scope>
    <source>
        <strain evidence="1 2">JH146</strain>
    </source>
</reference>
<dbReference type="AntiFam" id="ANF00029">
    <property type="entry name" value="Antisense to 16S rRNA"/>
</dbReference>
<protein>
    <submittedName>
        <fullName evidence="1">Uncharacterized protein</fullName>
    </submittedName>
</protein>
<evidence type="ECO:0000313" key="1">
    <source>
        <dbReference type="EMBL" id="AIJ06031.1"/>
    </source>
</evidence>
<dbReference type="KEGG" id="mjh:JH146_1189"/>
<dbReference type="Proteomes" id="UP000028781">
    <property type="component" value="Chromosome"/>
</dbReference>
<proteinExistence type="predicted"/>
<evidence type="ECO:0000313" key="2">
    <source>
        <dbReference type="Proteomes" id="UP000028781"/>
    </source>
</evidence>
<dbReference type="AlphaFoldDB" id="A0A076LCY6"/>
<gene>
    <name evidence="1" type="ORF">JH146_1189</name>
</gene>
<keyword evidence="2" id="KW-1185">Reference proteome</keyword>
<name>A0A076LCY6_9EURY</name>
<dbReference type="HOGENOM" id="CLU_1840572_0_0_2"/>
<accession>A0A076LCY6</accession>
<dbReference type="EMBL" id="CP009149">
    <property type="protein sequence ID" value="AIJ06031.1"/>
    <property type="molecule type" value="Genomic_DNA"/>
</dbReference>
<sequence length="139" mass="15308">MRQAHDWFGAPQQPALFSQEVIQPQVPLRLPCYDFAPLAEPKFDPALTDRASLGLNSGGVTGGVCKEQGRIHRAMVRRDYYGFRLHEGELQPSIRTTTGFRGFAPPFGVASHCPGHCSPRVAQGIRGMRTCRCPHLPPA</sequence>
<organism evidence="1 2">
    <name type="scientific">Methanocaldococcus bathoardescens</name>
    <dbReference type="NCBI Taxonomy" id="1301915"/>
    <lineage>
        <taxon>Archaea</taxon>
        <taxon>Methanobacteriati</taxon>
        <taxon>Methanobacteriota</taxon>
        <taxon>Methanomada group</taxon>
        <taxon>Methanococci</taxon>
        <taxon>Methanococcales</taxon>
        <taxon>Methanocaldococcaceae</taxon>
        <taxon>Methanocaldococcus</taxon>
    </lineage>
</organism>